<gene>
    <name evidence="2" type="primary">tc3a_530</name>
    <name evidence="2" type="ORF">AVEN_86437_1</name>
</gene>
<proteinExistence type="predicted"/>
<sequence length="259" mass="29996">MPKASQLSNEEVSKILHLKLLGKTDREISKLLNRSKSMICRVLTRKTPYKPKPRLGRPSVTDILSDRRIQRMAFSQKMSFREINRASKLQISKNTVHRRIIESSYMIHVKMARRLPLSKLHISKRLKWARNHMPYGDKWMAVFFNDHKKWNLDGPDGNKKYWHNLRKEPRSFFSRIADGSKFEIRFWEAKPCMTALCKPNPRPWTNALSVNGVARKNGEGFPAEGRGGLVVRSRPRDRRVAGLKPDSAEDPPCMGPVAR</sequence>
<feature type="region of interest" description="Disordered" evidence="1">
    <location>
        <begin position="218"/>
        <end position="259"/>
    </location>
</feature>
<dbReference type="Proteomes" id="UP000499080">
    <property type="component" value="Unassembled WGS sequence"/>
</dbReference>
<dbReference type="OrthoDB" id="5866523at2759"/>
<dbReference type="EMBL" id="BGPR01019715">
    <property type="protein sequence ID" value="GBN82730.1"/>
    <property type="molecule type" value="Genomic_DNA"/>
</dbReference>
<name>A0A4Y2S688_ARAVE</name>
<dbReference type="Gene3D" id="1.10.10.60">
    <property type="entry name" value="Homeodomain-like"/>
    <property type="match status" value="1"/>
</dbReference>
<dbReference type="Gene3D" id="3.30.420.10">
    <property type="entry name" value="Ribonuclease H-like superfamily/Ribonuclease H"/>
    <property type="match status" value="1"/>
</dbReference>
<dbReference type="InterPro" id="IPR036397">
    <property type="entry name" value="RNaseH_sf"/>
</dbReference>
<keyword evidence="3" id="KW-1185">Reference proteome</keyword>
<dbReference type="GO" id="GO:0003676">
    <property type="term" value="F:nucleic acid binding"/>
    <property type="evidence" value="ECO:0007669"/>
    <property type="project" value="InterPro"/>
</dbReference>
<accession>A0A4Y2S688</accession>
<organism evidence="2 3">
    <name type="scientific">Araneus ventricosus</name>
    <name type="common">Orbweaver spider</name>
    <name type="synonym">Epeira ventricosa</name>
    <dbReference type="NCBI Taxonomy" id="182803"/>
    <lineage>
        <taxon>Eukaryota</taxon>
        <taxon>Metazoa</taxon>
        <taxon>Ecdysozoa</taxon>
        <taxon>Arthropoda</taxon>
        <taxon>Chelicerata</taxon>
        <taxon>Arachnida</taxon>
        <taxon>Araneae</taxon>
        <taxon>Araneomorphae</taxon>
        <taxon>Entelegynae</taxon>
        <taxon>Araneoidea</taxon>
        <taxon>Araneidae</taxon>
        <taxon>Araneus</taxon>
    </lineage>
</organism>
<protein>
    <submittedName>
        <fullName evidence="2">Transposable element Tc3 transposase</fullName>
    </submittedName>
</protein>
<evidence type="ECO:0000313" key="2">
    <source>
        <dbReference type="EMBL" id="GBN82730.1"/>
    </source>
</evidence>
<evidence type="ECO:0000313" key="3">
    <source>
        <dbReference type="Proteomes" id="UP000499080"/>
    </source>
</evidence>
<evidence type="ECO:0000256" key="1">
    <source>
        <dbReference type="SAM" id="MobiDB-lite"/>
    </source>
</evidence>
<reference evidence="2 3" key="1">
    <citation type="journal article" date="2019" name="Sci. Rep.">
        <title>Orb-weaving spider Araneus ventricosus genome elucidates the spidroin gene catalogue.</title>
        <authorList>
            <person name="Kono N."/>
            <person name="Nakamura H."/>
            <person name="Ohtoshi R."/>
            <person name="Moran D.A.P."/>
            <person name="Shinohara A."/>
            <person name="Yoshida Y."/>
            <person name="Fujiwara M."/>
            <person name="Mori M."/>
            <person name="Tomita M."/>
            <person name="Arakawa K."/>
        </authorList>
    </citation>
    <scope>NUCLEOTIDE SEQUENCE [LARGE SCALE GENOMIC DNA]</scope>
</reference>
<dbReference type="AlphaFoldDB" id="A0A4Y2S688"/>
<comment type="caution">
    <text evidence="2">The sequence shown here is derived from an EMBL/GenBank/DDBJ whole genome shotgun (WGS) entry which is preliminary data.</text>
</comment>